<proteinExistence type="predicted"/>
<dbReference type="AlphaFoldDB" id="E9HWL0"/>
<dbReference type="InParanoid" id="E9HWL0"/>
<organism evidence="2 3">
    <name type="scientific">Daphnia pulex</name>
    <name type="common">Water flea</name>
    <dbReference type="NCBI Taxonomy" id="6669"/>
    <lineage>
        <taxon>Eukaryota</taxon>
        <taxon>Metazoa</taxon>
        <taxon>Ecdysozoa</taxon>
        <taxon>Arthropoda</taxon>
        <taxon>Crustacea</taxon>
        <taxon>Branchiopoda</taxon>
        <taxon>Diplostraca</taxon>
        <taxon>Cladocera</taxon>
        <taxon>Anomopoda</taxon>
        <taxon>Daphniidae</taxon>
        <taxon>Daphnia</taxon>
    </lineage>
</organism>
<dbReference type="InterPro" id="IPR011722">
    <property type="entry name" value="Hemimethylated_DNA-bd_dom"/>
</dbReference>
<dbReference type="SUPFAM" id="SSF141255">
    <property type="entry name" value="YccV-like"/>
    <property type="match status" value="1"/>
</dbReference>
<dbReference type="PANTHER" id="PTHR48439">
    <property type="entry name" value="HEMIMETHYLATED DNA-BINDING DOMAIN-CONTAINING PROTEIN"/>
    <property type="match status" value="1"/>
</dbReference>
<dbReference type="KEGG" id="dpx:DAPPUDRAFT_334868"/>
<dbReference type="PANTHER" id="PTHR48439:SF1">
    <property type="entry name" value="HEMIMETHYLATED DNA-BINDING DOMAIN-CONTAINING PROTEIN"/>
    <property type="match status" value="1"/>
</dbReference>
<dbReference type="InterPro" id="IPR053189">
    <property type="entry name" value="Clp_protease_adapter_ClpF"/>
</dbReference>
<protein>
    <recommendedName>
        <fullName evidence="1">Hemimethylated DNA-binding domain-containing protein</fullName>
    </recommendedName>
</protein>
<feature type="domain" description="Hemimethylated DNA-binding" evidence="1">
    <location>
        <begin position="93"/>
        <end position="141"/>
    </location>
</feature>
<dbReference type="Proteomes" id="UP000000305">
    <property type="component" value="Unassembled WGS sequence"/>
</dbReference>
<accession>E9HWL0</accession>
<dbReference type="HOGENOM" id="CLU_1645447_0_0_1"/>
<dbReference type="Pfam" id="PF08755">
    <property type="entry name" value="YccV-like"/>
    <property type="match status" value="1"/>
</dbReference>
<name>E9HWL0_DAPPU</name>
<keyword evidence="3" id="KW-1185">Reference proteome</keyword>
<evidence type="ECO:0000313" key="2">
    <source>
        <dbReference type="EMBL" id="EFX63874.1"/>
    </source>
</evidence>
<evidence type="ECO:0000313" key="3">
    <source>
        <dbReference type="Proteomes" id="UP000000305"/>
    </source>
</evidence>
<dbReference type="EMBL" id="GL732936">
    <property type="protein sequence ID" value="EFX63874.1"/>
    <property type="molecule type" value="Genomic_DNA"/>
</dbReference>
<dbReference type="GO" id="GO:0003677">
    <property type="term" value="F:DNA binding"/>
    <property type="evidence" value="ECO:0007669"/>
    <property type="project" value="InterPro"/>
</dbReference>
<sequence>MAMSVDTLLHRHSNPNTPLYIVIYVEAVSTVEEGGGCQAHEALNVITGCLKTLLGIHRTELSVDVVFSNRLESVKYAVGFVMDLYCYGKSIENFDQPFYEILVDKANSKYVPEEQMELHLTPGLADVKNRDLGLLFQKFDGLIFVPNVVCQARLPEDEEFA</sequence>
<dbReference type="PhylomeDB" id="E9HWL0"/>
<evidence type="ECO:0000259" key="1">
    <source>
        <dbReference type="Pfam" id="PF08755"/>
    </source>
</evidence>
<gene>
    <name evidence="2" type="ORF">DAPPUDRAFT_334868</name>
</gene>
<reference evidence="2 3" key="1">
    <citation type="journal article" date="2011" name="Science">
        <title>The ecoresponsive genome of Daphnia pulex.</title>
        <authorList>
            <person name="Colbourne J.K."/>
            <person name="Pfrender M.E."/>
            <person name="Gilbert D."/>
            <person name="Thomas W.K."/>
            <person name="Tucker A."/>
            <person name="Oakley T.H."/>
            <person name="Tokishita S."/>
            <person name="Aerts A."/>
            <person name="Arnold G.J."/>
            <person name="Basu M.K."/>
            <person name="Bauer D.J."/>
            <person name="Caceres C.E."/>
            <person name="Carmel L."/>
            <person name="Casola C."/>
            <person name="Choi J.H."/>
            <person name="Detter J.C."/>
            <person name="Dong Q."/>
            <person name="Dusheyko S."/>
            <person name="Eads B.D."/>
            <person name="Frohlich T."/>
            <person name="Geiler-Samerotte K.A."/>
            <person name="Gerlach D."/>
            <person name="Hatcher P."/>
            <person name="Jogdeo S."/>
            <person name="Krijgsveld J."/>
            <person name="Kriventseva E.V."/>
            <person name="Kultz D."/>
            <person name="Laforsch C."/>
            <person name="Lindquist E."/>
            <person name="Lopez J."/>
            <person name="Manak J.R."/>
            <person name="Muller J."/>
            <person name="Pangilinan J."/>
            <person name="Patwardhan R.P."/>
            <person name="Pitluck S."/>
            <person name="Pritham E.J."/>
            <person name="Rechtsteiner A."/>
            <person name="Rho M."/>
            <person name="Rogozin I.B."/>
            <person name="Sakarya O."/>
            <person name="Salamov A."/>
            <person name="Schaack S."/>
            <person name="Shapiro H."/>
            <person name="Shiga Y."/>
            <person name="Skalitzky C."/>
            <person name="Smith Z."/>
            <person name="Souvorov A."/>
            <person name="Sung W."/>
            <person name="Tang Z."/>
            <person name="Tsuchiya D."/>
            <person name="Tu H."/>
            <person name="Vos H."/>
            <person name="Wang M."/>
            <person name="Wolf Y.I."/>
            <person name="Yamagata H."/>
            <person name="Yamada T."/>
            <person name="Ye Y."/>
            <person name="Shaw J.R."/>
            <person name="Andrews J."/>
            <person name="Crease T.J."/>
            <person name="Tang H."/>
            <person name="Lucas S.M."/>
            <person name="Robertson H.M."/>
            <person name="Bork P."/>
            <person name="Koonin E.V."/>
            <person name="Zdobnov E.M."/>
            <person name="Grigoriev I.V."/>
            <person name="Lynch M."/>
            <person name="Boore J.L."/>
        </authorList>
    </citation>
    <scope>NUCLEOTIDE SEQUENCE [LARGE SCALE GENOMIC DNA]</scope>
</reference>
<dbReference type="InterPro" id="IPR036623">
    <property type="entry name" value="Hemimethylated_DNA-bd_sf"/>
</dbReference>